<evidence type="ECO:0000256" key="1">
    <source>
        <dbReference type="ARBA" id="ARBA00008520"/>
    </source>
</evidence>
<name>L9XFD6_9EURY</name>
<evidence type="ECO:0000256" key="2">
    <source>
        <dbReference type="ARBA" id="ARBA00022448"/>
    </source>
</evidence>
<keyword evidence="3" id="KW-0732">Signal</keyword>
<evidence type="ECO:0000313" key="5">
    <source>
        <dbReference type="EMBL" id="ELY60106.1"/>
    </source>
</evidence>
<evidence type="ECO:0000313" key="6">
    <source>
        <dbReference type="Proteomes" id="UP000011688"/>
    </source>
</evidence>
<dbReference type="Pfam" id="PF13416">
    <property type="entry name" value="SBP_bac_8"/>
    <property type="match status" value="1"/>
</dbReference>
<dbReference type="GO" id="GO:0042956">
    <property type="term" value="P:maltodextrin transmembrane transport"/>
    <property type="evidence" value="ECO:0007669"/>
    <property type="project" value="TreeGrafter"/>
</dbReference>
<dbReference type="PROSITE" id="PS51257">
    <property type="entry name" value="PROKAR_LIPOPROTEIN"/>
    <property type="match status" value="1"/>
</dbReference>
<keyword evidence="6" id="KW-1185">Reference proteome</keyword>
<dbReference type="GO" id="GO:0055052">
    <property type="term" value="C:ATP-binding cassette (ABC) transporter complex, substrate-binding subunit-containing"/>
    <property type="evidence" value="ECO:0007669"/>
    <property type="project" value="TreeGrafter"/>
</dbReference>
<dbReference type="AlphaFoldDB" id="L9XFD6"/>
<gene>
    <name evidence="5" type="ORF">C491_02360</name>
</gene>
<feature type="compositionally biased region" description="Acidic residues" evidence="4">
    <location>
        <begin position="26"/>
        <end position="58"/>
    </location>
</feature>
<dbReference type="Gene3D" id="3.40.190.10">
    <property type="entry name" value="Periplasmic binding protein-like II"/>
    <property type="match status" value="2"/>
</dbReference>
<evidence type="ECO:0000256" key="4">
    <source>
        <dbReference type="SAM" id="MobiDB-lite"/>
    </source>
</evidence>
<dbReference type="Proteomes" id="UP000011688">
    <property type="component" value="Unassembled WGS sequence"/>
</dbReference>
<protein>
    <submittedName>
        <fullName evidence="5">Carbohydrate ABC transporter substrate-binding protein, cut1 family</fullName>
    </submittedName>
</protein>
<keyword evidence="2" id="KW-0813">Transport</keyword>
<sequence>MDRRTTMKYLAGASAVGVLAGCISTEEPESDDDGNGGDDAGDYEEHDDWETVEPDDVSGDASLWHSLSGGEQDDFESHLESFNDQFDADVAPDHISDLEEQTMAAIPAGDGPELFVWAHDWIGDYHQNGFLSDQSDEVSFDLEEYFGENAESGMFNGELHGLPHAAETVGLIYNTEYVDEPPETFDELLEIAEEHHDPDGGTYGLGWPMDAYHVSALPHGFGGYYYDDDSGELGLTNDETVESFEYVLEEVWEYMPNDPEGEAQEAVFLEGNAPFLFSGPWQLGQLDEDEFEWGVAPWPDVEGNTPSPFTGVQLIYFAAAMDEDDERAGAARAFAEWYTTNTAAIAQMADEHGFIPVHNAFADDGEEEDELTDDLQGFAAAVDQGEPMPTDPDFQTVWEPLEDEWWEALNGNKSVADAMADAESRIEDAWD</sequence>
<dbReference type="PANTHER" id="PTHR30061">
    <property type="entry name" value="MALTOSE-BINDING PERIPLASMIC PROTEIN"/>
    <property type="match status" value="1"/>
</dbReference>
<dbReference type="EMBL" id="AOIB01000013">
    <property type="protein sequence ID" value="ELY60106.1"/>
    <property type="molecule type" value="Genomic_DNA"/>
</dbReference>
<dbReference type="OrthoDB" id="42146at2157"/>
<evidence type="ECO:0000256" key="3">
    <source>
        <dbReference type="ARBA" id="ARBA00022729"/>
    </source>
</evidence>
<dbReference type="eggNOG" id="arCOG00154">
    <property type="taxonomic scope" value="Archaea"/>
</dbReference>
<comment type="caution">
    <text evidence="5">The sequence shown here is derived from an EMBL/GenBank/DDBJ whole genome shotgun (WGS) entry which is preliminary data.</text>
</comment>
<comment type="similarity">
    <text evidence="1">Belongs to the bacterial solute-binding protein 1 family.</text>
</comment>
<proteinExistence type="inferred from homology"/>
<dbReference type="RefSeq" id="WP_005553503.1">
    <property type="nucleotide sequence ID" value="NZ_AOIB01000013.1"/>
</dbReference>
<accession>L9XFD6</accession>
<dbReference type="InterPro" id="IPR006059">
    <property type="entry name" value="SBP"/>
</dbReference>
<dbReference type="GO" id="GO:1901982">
    <property type="term" value="F:maltose binding"/>
    <property type="evidence" value="ECO:0007669"/>
    <property type="project" value="TreeGrafter"/>
</dbReference>
<dbReference type="GO" id="GO:0015768">
    <property type="term" value="P:maltose transport"/>
    <property type="evidence" value="ECO:0007669"/>
    <property type="project" value="TreeGrafter"/>
</dbReference>
<organism evidence="5 6">
    <name type="scientific">Natronococcus amylolyticus DSM 10524</name>
    <dbReference type="NCBI Taxonomy" id="1227497"/>
    <lineage>
        <taxon>Archaea</taxon>
        <taxon>Methanobacteriati</taxon>
        <taxon>Methanobacteriota</taxon>
        <taxon>Stenosarchaea group</taxon>
        <taxon>Halobacteria</taxon>
        <taxon>Halobacteriales</taxon>
        <taxon>Natrialbaceae</taxon>
        <taxon>Natronococcus</taxon>
    </lineage>
</organism>
<dbReference type="STRING" id="1227497.C491_02360"/>
<reference evidence="5 6" key="1">
    <citation type="journal article" date="2014" name="PLoS Genet.">
        <title>Phylogenetically driven sequencing of extremely halophilic archaea reveals strategies for static and dynamic osmo-response.</title>
        <authorList>
            <person name="Becker E.A."/>
            <person name="Seitzer P.M."/>
            <person name="Tritt A."/>
            <person name="Larsen D."/>
            <person name="Krusor M."/>
            <person name="Yao A.I."/>
            <person name="Wu D."/>
            <person name="Madern D."/>
            <person name="Eisen J.A."/>
            <person name="Darling A.E."/>
            <person name="Facciotti M.T."/>
        </authorList>
    </citation>
    <scope>NUCLEOTIDE SEQUENCE [LARGE SCALE GENOMIC DNA]</scope>
    <source>
        <strain evidence="5 6">DSM 10524</strain>
    </source>
</reference>
<dbReference type="SUPFAM" id="SSF53850">
    <property type="entry name" value="Periplasmic binding protein-like II"/>
    <property type="match status" value="1"/>
</dbReference>
<feature type="region of interest" description="Disordered" evidence="4">
    <location>
        <begin position="22"/>
        <end position="75"/>
    </location>
</feature>
<dbReference type="PANTHER" id="PTHR30061:SF50">
    <property type="entry name" value="MALTOSE_MALTODEXTRIN-BINDING PERIPLASMIC PROTEIN"/>
    <property type="match status" value="1"/>
</dbReference>